<evidence type="ECO:0000256" key="1">
    <source>
        <dbReference type="SAM" id="MobiDB-lite"/>
    </source>
</evidence>
<evidence type="ECO:0000313" key="3">
    <source>
        <dbReference type="Proteomes" id="UP000002039"/>
    </source>
</evidence>
<dbReference type="Proteomes" id="UP000002039">
    <property type="component" value="Unassembled WGS sequence"/>
</dbReference>
<dbReference type="GeneID" id="69029649"/>
<accession>A0ABX2VZV7</accession>
<sequence>MKKSKAENKHQQTGYTNHPSHVDMVLEVSTRHTTPLQGVRSPLPLPLPIPPPPLWRVWMHACSLRFARMQNPHTGAPNHWGHFAIDKSPPVNNPLSMIQNQQ</sequence>
<feature type="region of interest" description="Disordered" evidence="1">
    <location>
        <begin position="1"/>
        <end position="23"/>
    </location>
</feature>
<keyword evidence="3" id="KW-1185">Reference proteome</keyword>
<dbReference type="EMBL" id="EQ999982">
    <property type="protein sequence ID" value="OAT02669.1"/>
    <property type="molecule type" value="Genomic_DNA"/>
</dbReference>
<dbReference type="RefSeq" id="XP_045282396.1">
    <property type="nucleotide sequence ID" value="XM_045423789.1"/>
</dbReference>
<evidence type="ECO:0000313" key="2">
    <source>
        <dbReference type="EMBL" id="OAT02669.1"/>
    </source>
</evidence>
<feature type="compositionally biased region" description="Basic and acidic residues" evidence="1">
    <location>
        <begin position="1"/>
        <end position="10"/>
    </location>
</feature>
<gene>
    <name evidence="2" type="ORF">BDCG_08020</name>
</gene>
<feature type="compositionally biased region" description="Polar residues" evidence="1">
    <location>
        <begin position="93"/>
        <end position="102"/>
    </location>
</feature>
<proteinExistence type="predicted"/>
<organism evidence="2 3">
    <name type="scientific">Ajellomyces dermatitidis (strain ER-3 / ATCC MYA-2586)</name>
    <name type="common">Blastomyces dermatitidis</name>
    <dbReference type="NCBI Taxonomy" id="559297"/>
    <lineage>
        <taxon>Eukaryota</taxon>
        <taxon>Fungi</taxon>
        <taxon>Dikarya</taxon>
        <taxon>Ascomycota</taxon>
        <taxon>Pezizomycotina</taxon>
        <taxon>Eurotiomycetes</taxon>
        <taxon>Eurotiomycetidae</taxon>
        <taxon>Onygenales</taxon>
        <taxon>Ajellomycetaceae</taxon>
        <taxon>Blastomyces</taxon>
    </lineage>
</organism>
<reference evidence="3" key="1">
    <citation type="journal article" date="2015" name="PLoS Genet.">
        <title>The dynamic genome and transcriptome of the human fungal pathogen Blastomyces and close relative Emmonsia.</title>
        <authorList>
            <person name="Munoz J.F."/>
            <person name="Gauthier G.M."/>
            <person name="Desjardins C.A."/>
            <person name="Gallo J.E."/>
            <person name="Holder J."/>
            <person name="Sullivan T.D."/>
            <person name="Marty A.J."/>
            <person name="Carmen J.C."/>
            <person name="Chen Z."/>
            <person name="Ding L."/>
            <person name="Gujja S."/>
            <person name="Magrini V."/>
            <person name="Misas E."/>
            <person name="Mitreva M."/>
            <person name="Priest M."/>
            <person name="Saif S."/>
            <person name="Whiston E.A."/>
            <person name="Young S."/>
            <person name="Zeng Q."/>
            <person name="Goldman W.E."/>
            <person name="Mardis E.R."/>
            <person name="Taylor J.W."/>
            <person name="McEwen J.G."/>
            <person name="Clay O.K."/>
            <person name="Klein B.S."/>
            <person name="Cuomo C.A."/>
        </authorList>
    </citation>
    <scope>NUCLEOTIDE SEQUENCE [LARGE SCALE GENOMIC DNA]</scope>
    <source>
        <strain evidence="3">ER-3 / ATCC MYA-2586</strain>
    </source>
</reference>
<feature type="region of interest" description="Disordered" evidence="1">
    <location>
        <begin position="79"/>
        <end position="102"/>
    </location>
</feature>
<protein>
    <submittedName>
        <fullName evidence="2">Uncharacterized protein</fullName>
    </submittedName>
</protein>
<name>A0ABX2VZV7_AJEDR</name>